<dbReference type="EMBL" id="CYSE01000003">
    <property type="protein sequence ID" value="CUH78751.1"/>
    <property type="molecule type" value="Genomic_DNA"/>
</dbReference>
<keyword evidence="1" id="KW-0677">Repeat</keyword>
<evidence type="ECO:0000256" key="3">
    <source>
        <dbReference type="SAM" id="SignalP"/>
    </source>
</evidence>
<dbReference type="InterPro" id="IPR000177">
    <property type="entry name" value="Apple"/>
</dbReference>
<evidence type="ECO:0000259" key="4">
    <source>
        <dbReference type="PROSITE" id="PS50948"/>
    </source>
</evidence>
<dbReference type="CDD" id="cd01100">
    <property type="entry name" value="APPLE_Factor_XI_like"/>
    <property type="match status" value="1"/>
</dbReference>
<dbReference type="Gene3D" id="3.50.4.10">
    <property type="entry name" value="Hepatocyte Growth Factor"/>
    <property type="match status" value="1"/>
</dbReference>
<reference evidence="5 6" key="1">
    <citation type="submission" date="2015-09" db="EMBL/GenBank/DDBJ databases">
        <authorList>
            <consortium name="Swine Surveillance"/>
        </authorList>
    </citation>
    <scope>NUCLEOTIDE SEQUENCE [LARGE SCALE GENOMIC DNA]</scope>
    <source>
        <strain evidence="5 6">CECT 7648</strain>
    </source>
</reference>
<evidence type="ECO:0000313" key="5">
    <source>
        <dbReference type="EMBL" id="CUH78751.1"/>
    </source>
</evidence>
<protein>
    <submittedName>
        <fullName evidence="5">PAN domain protein</fullName>
    </submittedName>
</protein>
<dbReference type="SUPFAM" id="SSF57414">
    <property type="entry name" value="Hairpin loop containing domain-like"/>
    <property type="match status" value="1"/>
</dbReference>
<sequence length="561" mass="60906">MRFAGILTVVGALTFGAPALAQGFSLTMSMDDWTEADEDGACLGRFDGQITKDSEIPYGYGTSGAPLCLNSPGGTLSRALDIGTNLGWHTRVLPGERCESACALAFLRGGYETGNGVPVFVHDRAIWAGAKLGFHSPGLTLPDSAAVDKDTVESAFKIALSAAAGVYAVHQAADIEGTPTMNAYLYQRFLDTPPDQMHYIDKVGEAILAQIPVLGVERQAAIDEDLIETLCENAMIASRGFESSLWTGLEANRSATRLQKGYRDAMDEFYGEAGDNSVETLQIMLTRDDAGDLLGYMGLVPSGDYRFFAECFVPMPANRLTAGRFAPGDTVGVWLGTAYGWVESASEVRERWNDAKSDDPVRLDSLALFPWAADLADLPKNAEYRRLFGGRAPAPTPVAAPVVVAETGFRAYPGRDIVGRDLKTVSASSLSQCQAACEANPRCNAATLDRWNNRCFLKDLPRATTLRLFAKASSVVRSDAQDFVRFSNADLVLKKRNDKSYQTTPDRTVTARNFDDCAAICQRDGDCLGVNWRPGNQCQLYATPPEYFTERGVDIGYFEQP</sequence>
<dbReference type="OrthoDB" id="7838311at2"/>
<keyword evidence="3" id="KW-0732">Signal</keyword>
<evidence type="ECO:0000256" key="1">
    <source>
        <dbReference type="ARBA" id="ARBA00022737"/>
    </source>
</evidence>
<dbReference type="Pfam" id="PF00024">
    <property type="entry name" value="PAN_1"/>
    <property type="match status" value="2"/>
</dbReference>
<dbReference type="SMART" id="SM00473">
    <property type="entry name" value="PAN_AP"/>
    <property type="match status" value="2"/>
</dbReference>
<dbReference type="InterPro" id="IPR003609">
    <property type="entry name" value="Pan_app"/>
</dbReference>
<feature type="signal peptide" evidence="3">
    <location>
        <begin position="1"/>
        <end position="21"/>
    </location>
</feature>
<evidence type="ECO:0000256" key="2">
    <source>
        <dbReference type="ARBA" id="ARBA00023157"/>
    </source>
</evidence>
<evidence type="ECO:0000313" key="6">
    <source>
        <dbReference type="Proteomes" id="UP000054935"/>
    </source>
</evidence>
<feature type="chain" id="PRO_5006063778" evidence="3">
    <location>
        <begin position="22"/>
        <end position="561"/>
    </location>
</feature>
<name>A0A0P1GTJ8_9RHOB</name>
<dbReference type="STRING" id="441103.TRN7648_02145"/>
<dbReference type="GO" id="GO:0005576">
    <property type="term" value="C:extracellular region"/>
    <property type="evidence" value="ECO:0007669"/>
    <property type="project" value="InterPro"/>
</dbReference>
<proteinExistence type="predicted"/>
<dbReference type="GO" id="GO:0006508">
    <property type="term" value="P:proteolysis"/>
    <property type="evidence" value="ECO:0007669"/>
    <property type="project" value="InterPro"/>
</dbReference>
<keyword evidence="2" id="KW-1015">Disulfide bond</keyword>
<organism evidence="5 6">
    <name type="scientific">Tropicibacter naphthalenivorans</name>
    <dbReference type="NCBI Taxonomy" id="441103"/>
    <lineage>
        <taxon>Bacteria</taxon>
        <taxon>Pseudomonadati</taxon>
        <taxon>Pseudomonadota</taxon>
        <taxon>Alphaproteobacteria</taxon>
        <taxon>Rhodobacterales</taxon>
        <taxon>Roseobacteraceae</taxon>
        <taxon>Tropicibacter</taxon>
    </lineage>
</organism>
<dbReference type="Proteomes" id="UP000054935">
    <property type="component" value="Unassembled WGS sequence"/>
</dbReference>
<dbReference type="SMART" id="SM00223">
    <property type="entry name" value="APPLE"/>
    <property type="match status" value="1"/>
</dbReference>
<gene>
    <name evidence="5" type="ORF">TRN7648_02145</name>
</gene>
<dbReference type="AlphaFoldDB" id="A0A0P1GTJ8"/>
<dbReference type="RefSeq" id="WP_058247632.1">
    <property type="nucleotide sequence ID" value="NZ_CYSE01000003.1"/>
</dbReference>
<feature type="domain" description="Apple" evidence="4">
    <location>
        <begin position="404"/>
        <end position="481"/>
    </location>
</feature>
<accession>A0A0P1GTJ8</accession>
<keyword evidence="6" id="KW-1185">Reference proteome</keyword>
<dbReference type="PROSITE" id="PS50948">
    <property type="entry name" value="PAN"/>
    <property type="match status" value="1"/>
</dbReference>